<evidence type="ECO:0000313" key="2">
    <source>
        <dbReference type="EMBL" id="CRL03147.1"/>
    </source>
</evidence>
<reference evidence="2 3" key="1">
    <citation type="submission" date="2015-04" db="EMBL/GenBank/DDBJ databases">
        <authorList>
            <person name="Syromyatnikov M.Y."/>
            <person name="Popov V.N."/>
        </authorList>
    </citation>
    <scope>NUCLEOTIDE SEQUENCE [LARGE SCALE GENOMIC DNA]</scope>
</reference>
<keyword evidence="3" id="KW-1185">Reference proteome</keyword>
<feature type="transmembrane region" description="Helical" evidence="1">
    <location>
        <begin position="23"/>
        <end position="42"/>
    </location>
</feature>
<gene>
    <name evidence="2" type="ORF">CLUMA_CG016895</name>
</gene>
<sequence>MVIDWLLVKTMLLCVQCLQHTKFYAVLYVFAVPVLVSIYELLFSLRALLGVDTKGASFTGSIATRMYESFLSFKH</sequence>
<protein>
    <submittedName>
        <fullName evidence="2">CLUMA_CG016895, isoform A</fullName>
    </submittedName>
</protein>
<keyword evidence="1" id="KW-0472">Membrane</keyword>
<organism evidence="2 3">
    <name type="scientific">Clunio marinus</name>
    <dbReference type="NCBI Taxonomy" id="568069"/>
    <lineage>
        <taxon>Eukaryota</taxon>
        <taxon>Metazoa</taxon>
        <taxon>Ecdysozoa</taxon>
        <taxon>Arthropoda</taxon>
        <taxon>Hexapoda</taxon>
        <taxon>Insecta</taxon>
        <taxon>Pterygota</taxon>
        <taxon>Neoptera</taxon>
        <taxon>Endopterygota</taxon>
        <taxon>Diptera</taxon>
        <taxon>Nematocera</taxon>
        <taxon>Chironomoidea</taxon>
        <taxon>Chironomidae</taxon>
        <taxon>Clunio</taxon>
    </lineage>
</organism>
<name>A0A1J1ISD7_9DIPT</name>
<keyword evidence="1" id="KW-0812">Transmembrane</keyword>
<evidence type="ECO:0000313" key="3">
    <source>
        <dbReference type="Proteomes" id="UP000183832"/>
    </source>
</evidence>
<dbReference type="Proteomes" id="UP000183832">
    <property type="component" value="Unassembled WGS sequence"/>
</dbReference>
<keyword evidence="1" id="KW-1133">Transmembrane helix</keyword>
<dbReference type="EMBL" id="CVRI01000059">
    <property type="protein sequence ID" value="CRL03147.1"/>
    <property type="molecule type" value="Genomic_DNA"/>
</dbReference>
<accession>A0A1J1ISD7</accession>
<proteinExistence type="predicted"/>
<dbReference type="AlphaFoldDB" id="A0A1J1ISD7"/>
<evidence type="ECO:0000256" key="1">
    <source>
        <dbReference type="SAM" id="Phobius"/>
    </source>
</evidence>